<keyword evidence="5 11" id="KW-0472">Membrane</keyword>
<evidence type="ECO:0000256" key="8">
    <source>
        <dbReference type="ARBA" id="ARBA00023239"/>
    </source>
</evidence>
<dbReference type="OMA" id="MEIMHAN"/>
<dbReference type="NCBIfam" id="TIGR00163">
    <property type="entry name" value="PS_decarb"/>
    <property type="match status" value="1"/>
</dbReference>
<dbReference type="SMART" id="SM00239">
    <property type="entry name" value="C2"/>
    <property type="match status" value="1"/>
</dbReference>
<dbReference type="PROSITE" id="PS50004">
    <property type="entry name" value="C2"/>
    <property type="match status" value="1"/>
</dbReference>
<feature type="modified residue" description="Pyruvic acid (Ser); by autocatalysis" evidence="11">
    <location>
        <position position="986"/>
    </location>
</feature>
<feature type="domain" description="EF-hand" evidence="14">
    <location>
        <begin position="545"/>
        <end position="580"/>
    </location>
</feature>
<keyword evidence="6 11" id="KW-0865">Zymogen</keyword>
<dbReference type="InterPro" id="IPR033179">
    <property type="entry name" value="PSD_type2_pro"/>
</dbReference>
<dbReference type="PANTHER" id="PTHR10067">
    <property type="entry name" value="PHOSPHATIDYLSERINE DECARBOXYLASE"/>
    <property type="match status" value="1"/>
</dbReference>
<dbReference type="PROSITE" id="PS50222">
    <property type="entry name" value="EF_HAND_2"/>
    <property type="match status" value="1"/>
</dbReference>
<dbReference type="CDD" id="cd04039">
    <property type="entry name" value="C2_PSD"/>
    <property type="match status" value="1"/>
</dbReference>
<evidence type="ECO:0000313" key="15">
    <source>
        <dbReference type="EMBL" id="SHO77275.1"/>
    </source>
</evidence>
<feature type="compositionally biased region" description="Acidic residues" evidence="12">
    <location>
        <begin position="239"/>
        <end position="262"/>
    </location>
</feature>
<comment type="subcellular location">
    <subcellularLocation>
        <location evidence="11">Golgi apparatus membrane</location>
        <topology evidence="11">Peripheral membrane protein</topology>
        <orientation evidence="11">Cytoplasmic side</orientation>
    </subcellularLocation>
    <subcellularLocation>
        <location evidence="11">Endosome membrane</location>
        <topology evidence="11">Peripheral membrane protein</topology>
        <orientation evidence="11">Cytoplasmic side</orientation>
    </subcellularLocation>
</comment>
<evidence type="ECO:0000256" key="6">
    <source>
        <dbReference type="ARBA" id="ARBA00023145"/>
    </source>
</evidence>
<comment type="subunit">
    <text evidence="11">Heterodimer of a large membrane-associated beta subunit and a small pyruvoyl-containing alpha subunit.</text>
</comment>
<dbReference type="Pfam" id="PF00168">
    <property type="entry name" value="C2"/>
    <property type="match status" value="1"/>
</dbReference>
<comment type="domain">
    <text evidence="11">The C2 domains have an essential, but non-catalytic function. They may facilitate interactions with other proteins and are required for lipid transport function.</text>
</comment>
<keyword evidence="3 11" id="KW-0210">Decarboxylase</keyword>
<keyword evidence="4 11" id="KW-0443">Lipid metabolism</keyword>
<evidence type="ECO:0000256" key="9">
    <source>
        <dbReference type="ARBA" id="ARBA00023264"/>
    </source>
</evidence>
<evidence type="ECO:0000259" key="13">
    <source>
        <dbReference type="PROSITE" id="PS50004"/>
    </source>
</evidence>
<keyword evidence="11" id="KW-0967">Endosome</keyword>
<dbReference type="PANTHER" id="PTHR10067:SF17">
    <property type="entry name" value="PHOSPHATIDYLSERINE DECARBOXYLASE PROENZYME 2"/>
    <property type="match status" value="1"/>
</dbReference>
<evidence type="ECO:0000256" key="10">
    <source>
        <dbReference type="ARBA" id="ARBA00023317"/>
    </source>
</evidence>
<evidence type="ECO:0000256" key="11">
    <source>
        <dbReference type="HAMAP-Rule" id="MF_03209"/>
    </source>
</evidence>
<dbReference type="InterPro" id="IPR035892">
    <property type="entry name" value="C2_domain_sf"/>
</dbReference>
<proteinExistence type="inferred from homology"/>
<comment type="cofactor">
    <cofactor evidence="11">
        <name>pyruvate</name>
        <dbReference type="ChEBI" id="CHEBI:15361"/>
    </cofactor>
    <text evidence="11">Binds 1 pyruvoyl group covalently per subunit.</text>
</comment>
<feature type="chain" id="PRO_5023232155" description="Phosphatidylserine decarboxylase 2 alpha chain" evidence="11">
    <location>
        <begin position="986"/>
        <end position="1026"/>
    </location>
</feature>
<dbReference type="HAMAP" id="MF_00663">
    <property type="entry name" value="PS_decarb_PSD_B_type2"/>
    <property type="match status" value="1"/>
</dbReference>
<name>A0A1M8A4B2_MALS4</name>
<dbReference type="InterPro" id="IPR003817">
    <property type="entry name" value="PS_Dcarbxylase"/>
</dbReference>
<dbReference type="Proteomes" id="UP000186303">
    <property type="component" value="Chromosome 2"/>
</dbReference>
<evidence type="ECO:0000313" key="16">
    <source>
        <dbReference type="Proteomes" id="UP000186303"/>
    </source>
</evidence>
<keyword evidence="9 11" id="KW-1208">Phospholipid metabolism</keyword>
<sequence length="1026" mass="117101">MVSLNYEVNPYYSEHAEDKIEELQSIVASDNDENDDVIVQLRVQPRHLRLMNNAPNGNLSLEICLHGIPHGRNTVFPNCSLSNPQFWRFNLETFDYPIRRSWLNHRTTANNLLTENPDIRYTSSFHQKILCSLEFMLWSTEEESNVFLSEYSLSLGQWASSHAEHATWPSFPFDIFLRGNDGKTSAILEVQIGLRPVQYDGDVTIVTRALEKMFNENEIDPYLAPSTRTIGMREELEDFSDEGASGEEASNDEESPVSDSDQEPVRKSLEALTLDPLTPHKAIHTQQGAILQNDSEQMKRISLLHKRKSQMIAQHPLENTLASDTDVMSETDMNRRSWTLRKPSFHTTGSKSDSANRPHVIMSFKSKRRTRRRRRKAGSFNLKTNSDLLGIIMIEVISARDLPRWRNLTKTSFDMDPFVVISFHRKVFRTRILRHTLNPEWREKLLLHVHKNQMSYNVRCAVYDWDNMSANDYVGELSLDLNDIMSAAPVPNPETGLYDLNCGQQSHSLYYDLPLTRERGDEDQKFGTQNPTLQITAVFQPYDALRQRFWLEMLRLYDSNETGGIDIDELETMLFSLGSTLTEKTVQSFFSRYGKVAGHDELTFLEGIRALEGELLKPNSERQQVHLNVDREEADDDAFSADEGGHVERVIQLSTCPICLLPRLSQAEETDIVTHLALCTSRKGRSVDDIMVSNFVTATQARRKWYTNIFTVLSQGHYRIGANSANILVQERLTGQVIEEKMQVYVRLGIRLLYQGARSHMNGARVRRMLRNLTFKQGFKYDHPSSVRAIAPFISFHGINVDEMVQPVDSFLTFNDFFCRRIQMSLRPLAEPDNPRVLVCCADCRLLVFESVDHATNLWIKGRQFSIEKLLGNTFLSDAPRDPSLVIFRLAPQDYHRFHSPVDGVVGNLERIEGEYYTVNPMAIRSTIDVYGENVRAVVPIYTKEFGTVILTAIGAMMVGSIILTVEAGQSIKRGDELGYFKFGGSTLVLLVERTRMSWDSDLLANADTCMETLVRVGMRLGEAKS</sequence>
<dbReference type="SUPFAM" id="SSF47473">
    <property type="entry name" value="EF-hand"/>
    <property type="match status" value="1"/>
</dbReference>
<feature type="domain" description="C2" evidence="13">
    <location>
        <begin position="374"/>
        <end position="494"/>
    </location>
</feature>
<evidence type="ECO:0000256" key="12">
    <source>
        <dbReference type="SAM" id="MobiDB-lite"/>
    </source>
</evidence>
<dbReference type="GO" id="GO:0006646">
    <property type="term" value="P:phosphatidylethanolamine biosynthetic process"/>
    <property type="evidence" value="ECO:0007669"/>
    <property type="project" value="UniProtKB-UniRule"/>
</dbReference>
<dbReference type="InterPro" id="IPR033177">
    <property type="entry name" value="PSD-B"/>
</dbReference>
<dbReference type="InterPro" id="IPR000008">
    <property type="entry name" value="C2_dom"/>
</dbReference>
<dbReference type="GO" id="GO:0000139">
    <property type="term" value="C:Golgi membrane"/>
    <property type="evidence" value="ECO:0007669"/>
    <property type="project" value="UniProtKB-SubCell"/>
</dbReference>
<dbReference type="InterPro" id="IPR002048">
    <property type="entry name" value="EF_hand_dom"/>
</dbReference>
<accession>A0A1M8A4B2</accession>
<evidence type="ECO:0000256" key="3">
    <source>
        <dbReference type="ARBA" id="ARBA00022793"/>
    </source>
</evidence>
<feature type="active site" description="Charge relay system; for autoendoproteolytic cleavage activity" evidence="11">
    <location>
        <position position="899"/>
    </location>
</feature>
<comment type="function">
    <text evidence="11">Catalyzes the formation of phosphatidylethanolamine (PtdEtn) from phosphatidylserine (PtdSer). Plays a central role in phospholipid metabolism and in the interorganelle trafficking of phosphatidylserine.</text>
</comment>
<comment type="catalytic activity">
    <reaction evidence="11">
        <text>a 1,2-diacyl-sn-glycero-3-phospho-L-serine + H(+) = a 1,2-diacyl-sn-glycero-3-phosphoethanolamine + CO2</text>
        <dbReference type="Rhea" id="RHEA:20828"/>
        <dbReference type="ChEBI" id="CHEBI:15378"/>
        <dbReference type="ChEBI" id="CHEBI:16526"/>
        <dbReference type="ChEBI" id="CHEBI:57262"/>
        <dbReference type="ChEBI" id="CHEBI:64612"/>
        <dbReference type="EC" id="4.1.1.65"/>
    </reaction>
</comment>
<gene>
    <name evidence="11" type="primary">PSD2</name>
    <name evidence="15" type="ORF">MSYG_1616</name>
</gene>
<keyword evidence="10 11" id="KW-0670">Pyruvate</keyword>
<feature type="active site" description="Charge relay system; for autoendoproteolytic cleavage activity" evidence="11">
    <location>
        <position position="843"/>
    </location>
</feature>
<dbReference type="EMBL" id="LT671822">
    <property type="protein sequence ID" value="SHO77275.1"/>
    <property type="molecule type" value="Genomic_DNA"/>
</dbReference>
<evidence type="ECO:0000256" key="1">
    <source>
        <dbReference type="ARBA" id="ARBA00005189"/>
    </source>
</evidence>
<comment type="pathway">
    <text evidence="11">Phospholipid metabolism; phosphatidylethanolamine biosynthesis; phosphatidylethanolamine from CDP-diacylglycerol: step 2/2.</text>
</comment>
<evidence type="ECO:0000259" key="14">
    <source>
        <dbReference type="PROSITE" id="PS50222"/>
    </source>
</evidence>
<comment type="PTM">
    <text evidence="11">Is synthesized initially as an inactive proenzyme. Formation of the active enzyme involves a self-maturation process in which the active site pyruvoyl group is generated from an internal serine residue via an autocatalytic post-translational modification. Two non-identical subunits are generated from the proenzyme in this reaction, and the pyruvate is formed at the N-terminus of the alpha chain, which is derived from the carboxyl end of the proenzyme. The autoendoproteolytic cleavage occurs by a canonical serine protease mechanism, in which the side chain hydroxyl group of the serine supplies its oxygen atom to form the C-terminus of the beta chain, while the remainder of the serine residue undergoes an oxidative deamination to produce ammonia and the pyruvoyl prosthetic group on the alpha chain. During this reaction, the Ser that is part of the protease active site of the proenzyme becomes the pyruvoyl prosthetic group, which constitutes an essential element of the active site of the mature decarboxylase.</text>
</comment>
<dbReference type="InterPro" id="IPR011992">
    <property type="entry name" value="EF-hand-dom_pair"/>
</dbReference>
<evidence type="ECO:0000256" key="4">
    <source>
        <dbReference type="ARBA" id="ARBA00023098"/>
    </source>
</evidence>
<evidence type="ECO:0000256" key="2">
    <source>
        <dbReference type="ARBA" id="ARBA00022516"/>
    </source>
</evidence>
<dbReference type="GO" id="GO:0004609">
    <property type="term" value="F:phosphatidylserine decarboxylase activity"/>
    <property type="evidence" value="ECO:0007669"/>
    <property type="project" value="UniProtKB-UniRule"/>
</dbReference>
<keyword evidence="11" id="KW-0333">Golgi apparatus</keyword>
<protein>
    <recommendedName>
        <fullName evidence="11">Phosphatidylserine decarboxylase proenzyme 2</fullName>
        <ecNumber evidence="11">4.1.1.65</ecNumber>
    </recommendedName>
    <component>
        <recommendedName>
            <fullName evidence="11">Phosphatidylserine decarboxylase 2 beta chain</fullName>
        </recommendedName>
    </component>
    <component>
        <recommendedName>
            <fullName evidence="11">Phosphatidylserine decarboxylase 2 alpha chain</fullName>
        </recommendedName>
    </component>
</protein>
<dbReference type="AlphaFoldDB" id="A0A1M8A4B2"/>
<dbReference type="SUPFAM" id="SSF49562">
    <property type="entry name" value="C2 domain (Calcium/lipid-binding domain, CaLB)"/>
    <property type="match status" value="1"/>
</dbReference>
<reference evidence="16" key="1">
    <citation type="journal article" date="2017" name="Nucleic Acids Res.">
        <title>Proteogenomics produces comprehensive and highly accurate protein-coding gene annotation in a complete genome assembly of Malassezia sympodialis.</title>
        <authorList>
            <person name="Zhu Y."/>
            <person name="Engstroem P.G."/>
            <person name="Tellgren-Roth C."/>
            <person name="Baudo C.D."/>
            <person name="Kennell J.C."/>
            <person name="Sun S."/>
            <person name="Billmyre R.B."/>
            <person name="Schroeder M.S."/>
            <person name="Andersson A."/>
            <person name="Holm T."/>
            <person name="Sigurgeirsson B."/>
            <person name="Wu G."/>
            <person name="Sankaranarayanan S.R."/>
            <person name="Siddharthan R."/>
            <person name="Sanyal K."/>
            <person name="Lundeberg J."/>
            <person name="Nystedt B."/>
            <person name="Boekhout T."/>
            <person name="Dawson T.L. Jr."/>
            <person name="Heitman J."/>
            <person name="Scheynius A."/>
            <person name="Lehtioe J."/>
        </authorList>
    </citation>
    <scope>NUCLEOTIDE SEQUENCE [LARGE SCALE GENOMIC DNA]</scope>
    <source>
        <strain evidence="16">ATCC 42132</strain>
    </source>
</reference>
<dbReference type="Gene3D" id="2.60.40.150">
    <property type="entry name" value="C2 domain"/>
    <property type="match status" value="1"/>
</dbReference>
<dbReference type="GO" id="GO:0010008">
    <property type="term" value="C:endosome membrane"/>
    <property type="evidence" value="ECO:0007669"/>
    <property type="project" value="UniProtKB-SubCell"/>
</dbReference>
<dbReference type="GO" id="GO:0016540">
    <property type="term" value="P:protein autoprocessing"/>
    <property type="evidence" value="ECO:0007669"/>
    <property type="project" value="UniProtKB-UniRule"/>
</dbReference>
<comment type="pathway">
    <text evidence="1">Lipid metabolism.</text>
</comment>
<evidence type="ECO:0000256" key="7">
    <source>
        <dbReference type="ARBA" id="ARBA00023209"/>
    </source>
</evidence>
<feature type="region of interest" description="Disordered" evidence="12">
    <location>
        <begin position="239"/>
        <end position="265"/>
    </location>
</feature>
<dbReference type="OrthoDB" id="5973539at2759"/>
<feature type="active site" description="Schiff-base intermediate with substrate; via pyruvic acid; for decarboxylase activity" evidence="11">
    <location>
        <position position="986"/>
    </location>
</feature>
<comment type="similarity">
    <text evidence="11">Belongs to the phosphatidylserine decarboxylase family. PSD-B subfamily. Eukaryotic type II sub-subfamily.</text>
</comment>
<dbReference type="Pfam" id="PF02666">
    <property type="entry name" value="PS_Dcarbxylase"/>
    <property type="match status" value="1"/>
</dbReference>
<keyword evidence="2 11" id="KW-0444">Lipid biosynthesis</keyword>
<dbReference type="Gene3D" id="1.10.238.10">
    <property type="entry name" value="EF-hand"/>
    <property type="match status" value="1"/>
</dbReference>
<feature type="chain" id="PRO_5023232156" description="Phosphatidylserine decarboxylase 2 beta chain" evidence="11">
    <location>
        <begin position="1"/>
        <end position="985"/>
    </location>
</feature>
<dbReference type="STRING" id="1230383.A0A1M8A4B2"/>
<dbReference type="GO" id="GO:0005795">
    <property type="term" value="C:Golgi stack"/>
    <property type="evidence" value="ECO:0007669"/>
    <property type="project" value="UniProtKB-UniRule"/>
</dbReference>
<keyword evidence="8 11" id="KW-0456">Lyase</keyword>
<evidence type="ECO:0000256" key="5">
    <source>
        <dbReference type="ARBA" id="ARBA00023136"/>
    </source>
</evidence>
<feature type="site" description="Cleavage (non-hydrolytic); by autocatalysis" evidence="11">
    <location>
        <begin position="985"/>
        <end position="986"/>
    </location>
</feature>
<dbReference type="VEuPathDB" id="FungiDB:MSYG_1616"/>
<keyword evidence="16" id="KW-1185">Reference proteome</keyword>
<feature type="active site" description="Charge relay system; for autoendoproteolytic cleavage activity" evidence="11">
    <location>
        <position position="986"/>
    </location>
</feature>
<dbReference type="EC" id="4.1.1.65" evidence="11"/>
<dbReference type="UniPathway" id="UPA00558">
    <property type="reaction ID" value="UER00616"/>
</dbReference>
<dbReference type="GO" id="GO:0005509">
    <property type="term" value="F:calcium ion binding"/>
    <property type="evidence" value="ECO:0007669"/>
    <property type="project" value="InterPro"/>
</dbReference>
<organism evidence="15 16">
    <name type="scientific">Malassezia sympodialis (strain ATCC 42132)</name>
    <name type="common">Atopic eczema-associated yeast</name>
    <dbReference type="NCBI Taxonomy" id="1230383"/>
    <lineage>
        <taxon>Eukaryota</taxon>
        <taxon>Fungi</taxon>
        <taxon>Dikarya</taxon>
        <taxon>Basidiomycota</taxon>
        <taxon>Ustilaginomycotina</taxon>
        <taxon>Malasseziomycetes</taxon>
        <taxon>Malasseziales</taxon>
        <taxon>Malasseziaceae</taxon>
        <taxon>Malassezia</taxon>
    </lineage>
</organism>
<keyword evidence="7 11" id="KW-0594">Phospholipid biosynthesis</keyword>